<name>A0A2P2N959_RHIMU</name>
<organism evidence="1">
    <name type="scientific">Rhizophora mucronata</name>
    <name type="common">Asiatic mangrove</name>
    <dbReference type="NCBI Taxonomy" id="61149"/>
    <lineage>
        <taxon>Eukaryota</taxon>
        <taxon>Viridiplantae</taxon>
        <taxon>Streptophyta</taxon>
        <taxon>Embryophyta</taxon>
        <taxon>Tracheophyta</taxon>
        <taxon>Spermatophyta</taxon>
        <taxon>Magnoliopsida</taxon>
        <taxon>eudicotyledons</taxon>
        <taxon>Gunneridae</taxon>
        <taxon>Pentapetalae</taxon>
        <taxon>rosids</taxon>
        <taxon>fabids</taxon>
        <taxon>Malpighiales</taxon>
        <taxon>Rhizophoraceae</taxon>
        <taxon>Rhizophora</taxon>
    </lineage>
</organism>
<evidence type="ECO:0000313" key="1">
    <source>
        <dbReference type="EMBL" id="MBX39008.1"/>
    </source>
</evidence>
<protein>
    <submittedName>
        <fullName evidence="1">Uncharacterized protein</fullName>
    </submittedName>
</protein>
<reference evidence="1" key="1">
    <citation type="submission" date="2018-02" db="EMBL/GenBank/DDBJ databases">
        <title>Rhizophora mucronata_Transcriptome.</title>
        <authorList>
            <person name="Meera S.P."/>
            <person name="Sreeshan A."/>
            <person name="Augustine A."/>
        </authorList>
    </citation>
    <scope>NUCLEOTIDE SEQUENCE</scope>
    <source>
        <tissue evidence="1">Leaf</tissue>
    </source>
</reference>
<dbReference type="AlphaFoldDB" id="A0A2P2N959"/>
<accession>A0A2P2N959</accession>
<sequence length="40" mass="4724">MRIKESANMIPQCSRLVIFKYFILSLCLELVSCKLLRIYS</sequence>
<dbReference type="EMBL" id="GGEC01058524">
    <property type="protein sequence ID" value="MBX39008.1"/>
    <property type="molecule type" value="Transcribed_RNA"/>
</dbReference>
<proteinExistence type="predicted"/>